<dbReference type="AlphaFoldDB" id="A0A3M2HUM0"/>
<sequence length="136" mass="14425">MGFKQLIHKVTQAEQALEARERSVGADWRQLRTSWRAIWTPGRIVIAGLASGFLVGRTRPLAGIGGSGVLQMLSALSGLVAGGGAQAAVDEAENARHEAGTPREPNPPTRAAAPDAGGNDHESLRHYERLRRAGLT</sequence>
<organism evidence="2 3">
    <name type="scientific">Solilutibacter pythonis</name>
    <dbReference type="NCBI Taxonomy" id="2483112"/>
    <lineage>
        <taxon>Bacteria</taxon>
        <taxon>Pseudomonadati</taxon>
        <taxon>Pseudomonadota</taxon>
        <taxon>Gammaproteobacteria</taxon>
        <taxon>Lysobacterales</taxon>
        <taxon>Lysobacteraceae</taxon>
        <taxon>Solilutibacter</taxon>
    </lineage>
</organism>
<accession>A0A3M2HUM0</accession>
<evidence type="ECO:0000313" key="3">
    <source>
        <dbReference type="Proteomes" id="UP000275012"/>
    </source>
</evidence>
<feature type="region of interest" description="Disordered" evidence="1">
    <location>
        <begin position="88"/>
        <end position="136"/>
    </location>
</feature>
<gene>
    <name evidence="2" type="ORF">EBB59_05915</name>
</gene>
<dbReference type="OrthoDB" id="6027991at2"/>
<feature type="compositionally biased region" description="Basic and acidic residues" evidence="1">
    <location>
        <begin position="118"/>
        <end position="136"/>
    </location>
</feature>
<dbReference type="RefSeq" id="WP_122101215.1">
    <property type="nucleotide sequence ID" value="NZ_RFLY01000006.1"/>
</dbReference>
<protein>
    <recommendedName>
        <fullName evidence="4">Protein sip-5</fullName>
    </recommendedName>
</protein>
<reference evidence="2 3" key="1">
    <citation type="submission" date="2018-10" db="EMBL/GenBank/DDBJ databases">
        <title>Proposal of Lysobacter pythonis sp. nov. isolated from royal pythons (Python regius).</title>
        <authorList>
            <person name="Hans-Juergen B."/>
            <person name="Huptas C."/>
            <person name="Sandra B."/>
            <person name="Igor L."/>
            <person name="Joachim S."/>
            <person name="Siegfried S."/>
            <person name="Mareike W."/>
            <person name="Peter K."/>
        </authorList>
    </citation>
    <scope>NUCLEOTIDE SEQUENCE [LARGE SCALE GENOMIC DNA]</scope>
    <source>
        <strain evidence="2 3">4284/11</strain>
    </source>
</reference>
<dbReference type="Proteomes" id="UP000275012">
    <property type="component" value="Unassembled WGS sequence"/>
</dbReference>
<evidence type="ECO:0008006" key="4">
    <source>
        <dbReference type="Google" id="ProtNLM"/>
    </source>
</evidence>
<proteinExistence type="predicted"/>
<name>A0A3M2HUM0_9GAMM</name>
<keyword evidence="3" id="KW-1185">Reference proteome</keyword>
<comment type="caution">
    <text evidence="2">The sequence shown here is derived from an EMBL/GenBank/DDBJ whole genome shotgun (WGS) entry which is preliminary data.</text>
</comment>
<evidence type="ECO:0000256" key="1">
    <source>
        <dbReference type="SAM" id="MobiDB-lite"/>
    </source>
</evidence>
<evidence type="ECO:0000313" key="2">
    <source>
        <dbReference type="EMBL" id="RMH93411.1"/>
    </source>
</evidence>
<dbReference type="EMBL" id="RFLY01000006">
    <property type="protein sequence ID" value="RMH93411.1"/>
    <property type="molecule type" value="Genomic_DNA"/>
</dbReference>